<keyword evidence="15" id="KW-0675">Receptor</keyword>
<dbReference type="FunFam" id="3.30.200.20:FF:000309">
    <property type="entry name" value="Leucine-rich repeat receptor protein kinase MSP1"/>
    <property type="match status" value="1"/>
</dbReference>
<dbReference type="EC" id="2.7.11.1" evidence="2"/>
<dbReference type="FunFam" id="3.80.10.10:FF:000177">
    <property type="entry name" value="Leucine-rich repeat receptor-like serine/threonine-protein kinase At1g17230"/>
    <property type="match status" value="1"/>
</dbReference>
<gene>
    <name evidence="22" type="ORF">C2S53_019158</name>
</gene>
<evidence type="ECO:0000256" key="2">
    <source>
        <dbReference type="ARBA" id="ARBA00012513"/>
    </source>
</evidence>
<protein>
    <recommendedName>
        <fullName evidence="2">non-specific serine/threonine protein kinase</fullName>
        <ecNumber evidence="2">2.7.11.1</ecNumber>
    </recommendedName>
</protein>
<dbReference type="Pfam" id="PF00560">
    <property type="entry name" value="LRR_1"/>
    <property type="match status" value="2"/>
</dbReference>
<evidence type="ECO:0000256" key="3">
    <source>
        <dbReference type="ARBA" id="ARBA00022527"/>
    </source>
</evidence>
<evidence type="ECO:0000256" key="11">
    <source>
        <dbReference type="ARBA" id="ARBA00022777"/>
    </source>
</evidence>
<dbReference type="Pfam" id="PF12799">
    <property type="entry name" value="LRR_4"/>
    <property type="match status" value="1"/>
</dbReference>
<dbReference type="FunFam" id="3.80.10.10:FF:000400">
    <property type="entry name" value="Nuclear pore complex protein NUP107"/>
    <property type="match status" value="1"/>
</dbReference>
<dbReference type="InterPro" id="IPR011009">
    <property type="entry name" value="Kinase-like_dom_sf"/>
</dbReference>
<dbReference type="PANTHER" id="PTHR48053">
    <property type="entry name" value="LEUCINE RICH REPEAT FAMILY PROTEIN, EXPRESSED"/>
    <property type="match status" value="1"/>
</dbReference>
<dbReference type="Gene3D" id="3.30.200.20">
    <property type="entry name" value="Phosphorylase Kinase, domain 1"/>
    <property type="match status" value="1"/>
</dbReference>
<proteinExistence type="predicted"/>
<dbReference type="Pfam" id="PF08263">
    <property type="entry name" value="LRRNT_2"/>
    <property type="match status" value="1"/>
</dbReference>
<accession>A0AAD4ISB2</accession>
<sequence length="1124" mass="122700">MATPLKAFHFFLHISFFTLFFHLKAAASATTEAEALLTWKNSFSSPSPSFNSWSVKNISNLCQWSGIRCNHGGSVSEIDLSEANLAGTLNLLDFNSFPNLTSFNISANAFNGEIPAAIGNLSKLRALDLSRNMLNSSIPPEIGNLTELQYLNFFDCNVVGKIPHQIGNLQKVEFLDFGSNYLETPDSWSRFPSFPSLTYLNFYYNELTMGFPDFIATCLNLTHLNLADNKISGEIPPSLGQLRNLKFLDLRKNSFNSSIPPELGQCTNLTHLALGINPLTGHLPLSLFNLTKLTLLDLATSSLSGEVPSQIGLLINLNYLYLYTNSFSGSIPPQIGNLKLLLELDLSGNHFSDEIPSTIGNLTNLKILKLASNNLTGTIPYAIGDLSSLEILDLSSNPLRGPVPDSISFLHNLQLLFFQNNSLSGILPQDLGQNSPRLANVSFSNNNFSGQLPPGLCSGFALVYFAVINNRFSGSLPVCFKNCSSLIRVRLEGNQFSGNIAEAFGVHPQLIFLSINNNQFTGQLTPSWGLNEELTNLQMDHNQISGVIPGGLGNLTQLRVLNLCSNKLTGEVPEELGKLEKLFNLNLSNNQLNGGIPQSIGKLTSLQFLDLSGNKLRGSIPEVFGNFKGMISLNISNNFLSGSIPPELGELTSLQYLLDLSNNSLSGVIPSSLGKLISLEILNLSYNNLSGQIPEALSGMISLGDFSFSNNKLSGPIPSGEKFRRAPKNAFAENSGLCGDAEGLPLCNTRSSSSKSGNKGKILVGVIVPALSLIILAMLIARFLILRKKINTEDPESHIWEIEWNIPFGDIVQATEGFSEKYCIGRGGVGSVYRADLPTGQIVAVKMFNISVSSDVPPKHLHSFQNEIRALIEVRHRNIIKLYGYCSTQESIYLVYEYVERGSLRKVLYEDKEAVELNWATRVKIVQGVAHALAYLHCDCPVPIVHRDVSSSNILLDLDFEPRLSDFGTAKLLASDSSNWSTAAGTYGYMAPELAITMKVTEKSDVYSFGVVALEVMMGRHPGDLISALSAKSALHNDSDMLLMDIVDHRLPPPTGQVAPEVVFAVAIALACVQTDPKSRPNMRLIAQELSALTQSCLPGLLEKIKISNVADFWRVTDEVIEII</sequence>
<keyword evidence="13 19" id="KW-1133">Transmembrane helix</keyword>
<evidence type="ECO:0000256" key="19">
    <source>
        <dbReference type="SAM" id="Phobius"/>
    </source>
</evidence>
<dbReference type="GO" id="GO:0051707">
    <property type="term" value="P:response to other organism"/>
    <property type="evidence" value="ECO:0007669"/>
    <property type="project" value="UniProtKB-ARBA"/>
</dbReference>
<dbReference type="InterPro" id="IPR003591">
    <property type="entry name" value="Leu-rich_rpt_typical-subtyp"/>
</dbReference>
<keyword evidence="8 20" id="KW-0732">Signal</keyword>
<dbReference type="SUPFAM" id="SSF52047">
    <property type="entry name" value="RNI-like"/>
    <property type="match status" value="2"/>
</dbReference>
<dbReference type="GO" id="GO:0005524">
    <property type="term" value="F:ATP binding"/>
    <property type="evidence" value="ECO:0007669"/>
    <property type="project" value="UniProtKB-KW"/>
</dbReference>
<evidence type="ECO:0000256" key="17">
    <source>
        <dbReference type="ARBA" id="ARBA00047899"/>
    </source>
</evidence>
<feature type="domain" description="Protein kinase" evidence="21">
    <location>
        <begin position="818"/>
        <end position="1093"/>
    </location>
</feature>
<comment type="caution">
    <text evidence="22">The sequence shown here is derived from an EMBL/GenBank/DDBJ whole genome shotgun (WGS) entry which is preliminary data.</text>
</comment>
<organism evidence="22 23">
    <name type="scientific">Perilla frutescens var. hirtella</name>
    <name type="common">Perilla citriodora</name>
    <name type="synonym">Perilla setoyensis</name>
    <dbReference type="NCBI Taxonomy" id="608512"/>
    <lineage>
        <taxon>Eukaryota</taxon>
        <taxon>Viridiplantae</taxon>
        <taxon>Streptophyta</taxon>
        <taxon>Embryophyta</taxon>
        <taxon>Tracheophyta</taxon>
        <taxon>Spermatophyta</taxon>
        <taxon>Magnoliopsida</taxon>
        <taxon>eudicotyledons</taxon>
        <taxon>Gunneridae</taxon>
        <taxon>Pentapetalae</taxon>
        <taxon>asterids</taxon>
        <taxon>lamiids</taxon>
        <taxon>Lamiales</taxon>
        <taxon>Lamiaceae</taxon>
        <taxon>Nepetoideae</taxon>
        <taxon>Elsholtzieae</taxon>
        <taxon>Perilla</taxon>
    </lineage>
</organism>
<dbReference type="PROSITE" id="PS00109">
    <property type="entry name" value="PROTEIN_KINASE_TYR"/>
    <property type="match status" value="1"/>
</dbReference>
<keyword evidence="4" id="KW-0597">Phosphoprotein</keyword>
<evidence type="ECO:0000256" key="5">
    <source>
        <dbReference type="ARBA" id="ARBA00022614"/>
    </source>
</evidence>
<evidence type="ECO:0000256" key="7">
    <source>
        <dbReference type="ARBA" id="ARBA00022692"/>
    </source>
</evidence>
<evidence type="ECO:0000256" key="8">
    <source>
        <dbReference type="ARBA" id="ARBA00022729"/>
    </source>
</evidence>
<comment type="subcellular location">
    <subcellularLocation>
        <location evidence="1">Membrane</location>
        <topology evidence="1">Single-pass type I membrane protein</topology>
    </subcellularLocation>
</comment>
<keyword evidence="14 19" id="KW-0472">Membrane</keyword>
<dbReference type="FunFam" id="1.10.510.10:FF:000445">
    <property type="entry name" value="MDIS1-interacting receptor like kinase 2"/>
    <property type="match status" value="1"/>
</dbReference>
<dbReference type="SMART" id="SM00369">
    <property type="entry name" value="LRR_TYP"/>
    <property type="match status" value="9"/>
</dbReference>
<dbReference type="PROSITE" id="PS50011">
    <property type="entry name" value="PROTEIN_KINASE_DOM"/>
    <property type="match status" value="1"/>
</dbReference>
<dbReference type="InterPro" id="IPR008266">
    <property type="entry name" value="Tyr_kinase_AS"/>
</dbReference>
<keyword evidence="9" id="KW-0677">Repeat</keyword>
<evidence type="ECO:0000256" key="10">
    <source>
        <dbReference type="ARBA" id="ARBA00022741"/>
    </source>
</evidence>
<keyword evidence="6" id="KW-0808">Transferase</keyword>
<dbReference type="Gene3D" id="3.80.10.10">
    <property type="entry name" value="Ribonuclease Inhibitor"/>
    <property type="match status" value="3"/>
</dbReference>
<dbReference type="Proteomes" id="UP001190926">
    <property type="component" value="Unassembled WGS sequence"/>
</dbReference>
<dbReference type="GO" id="GO:0004674">
    <property type="term" value="F:protein serine/threonine kinase activity"/>
    <property type="evidence" value="ECO:0007669"/>
    <property type="project" value="UniProtKB-KW"/>
</dbReference>
<evidence type="ECO:0000256" key="18">
    <source>
        <dbReference type="ARBA" id="ARBA00048679"/>
    </source>
</evidence>
<name>A0AAD4ISB2_PERFH</name>
<evidence type="ECO:0000256" key="16">
    <source>
        <dbReference type="ARBA" id="ARBA00023180"/>
    </source>
</evidence>
<dbReference type="InterPro" id="IPR001611">
    <property type="entry name" value="Leu-rich_rpt"/>
</dbReference>
<evidence type="ECO:0000256" key="13">
    <source>
        <dbReference type="ARBA" id="ARBA00022989"/>
    </source>
</evidence>
<comment type="catalytic activity">
    <reaction evidence="18">
        <text>L-seryl-[protein] + ATP = O-phospho-L-seryl-[protein] + ADP + H(+)</text>
        <dbReference type="Rhea" id="RHEA:17989"/>
        <dbReference type="Rhea" id="RHEA-COMP:9863"/>
        <dbReference type="Rhea" id="RHEA-COMP:11604"/>
        <dbReference type="ChEBI" id="CHEBI:15378"/>
        <dbReference type="ChEBI" id="CHEBI:29999"/>
        <dbReference type="ChEBI" id="CHEBI:30616"/>
        <dbReference type="ChEBI" id="CHEBI:83421"/>
        <dbReference type="ChEBI" id="CHEBI:456216"/>
        <dbReference type="EC" id="2.7.11.1"/>
    </reaction>
</comment>
<evidence type="ECO:0000313" key="22">
    <source>
        <dbReference type="EMBL" id="KAH6820640.1"/>
    </source>
</evidence>
<dbReference type="PRINTS" id="PR00019">
    <property type="entry name" value="LEURICHRPT"/>
</dbReference>
<keyword evidence="11" id="KW-0418">Kinase</keyword>
<keyword evidence="10" id="KW-0547">Nucleotide-binding</keyword>
<feature type="signal peptide" evidence="20">
    <location>
        <begin position="1"/>
        <end position="27"/>
    </location>
</feature>
<dbReference type="InterPro" id="IPR013210">
    <property type="entry name" value="LRR_N_plant-typ"/>
</dbReference>
<feature type="transmembrane region" description="Helical" evidence="19">
    <location>
        <begin position="762"/>
        <end position="785"/>
    </location>
</feature>
<keyword evidence="12" id="KW-0067">ATP-binding</keyword>
<evidence type="ECO:0000259" key="21">
    <source>
        <dbReference type="PROSITE" id="PS50011"/>
    </source>
</evidence>
<evidence type="ECO:0000256" key="6">
    <source>
        <dbReference type="ARBA" id="ARBA00022679"/>
    </source>
</evidence>
<dbReference type="FunFam" id="3.80.10.10:FF:000233">
    <property type="entry name" value="Leucine-rich repeat receptor-like protein kinase TDR"/>
    <property type="match status" value="1"/>
</dbReference>
<keyword evidence="23" id="KW-1185">Reference proteome</keyword>
<dbReference type="InterPro" id="IPR000719">
    <property type="entry name" value="Prot_kinase_dom"/>
</dbReference>
<evidence type="ECO:0000256" key="4">
    <source>
        <dbReference type="ARBA" id="ARBA00022553"/>
    </source>
</evidence>
<dbReference type="GO" id="GO:0016020">
    <property type="term" value="C:membrane"/>
    <property type="evidence" value="ECO:0007669"/>
    <property type="project" value="UniProtKB-SubCell"/>
</dbReference>
<evidence type="ECO:0000256" key="12">
    <source>
        <dbReference type="ARBA" id="ARBA00022840"/>
    </source>
</evidence>
<dbReference type="AlphaFoldDB" id="A0AAD4ISB2"/>
<dbReference type="InterPro" id="IPR032675">
    <property type="entry name" value="LRR_dom_sf"/>
</dbReference>
<dbReference type="InterPro" id="IPR051716">
    <property type="entry name" value="Plant_RL_S/T_kinase"/>
</dbReference>
<keyword evidence="3" id="KW-0723">Serine/threonine-protein kinase</keyword>
<reference evidence="22 23" key="1">
    <citation type="journal article" date="2021" name="Nat. Commun.">
        <title>Incipient diploidization of the medicinal plant Perilla within 10,000 years.</title>
        <authorList>
            <person name="Zhang Y."/>
            <person name="Shen Q."/>
            <person name="Leng L."/>
            <person name="Zhang D."/>
            <person name="Chen S."/>
            <person name="Shi Y."/>
            <person name="Ning Z."/>
            <person name="Chen S."/>
        </authorList>
    </citation>
    <scope>NUCLEOTIDE SEQUENCE [LARGE SCALE GENOMIC DNA]</scope>
    <source>
        <strain evidence="23">cv. PC099</strain>
    </source>
</reference>
<dbReference type="InterPro" id="IPR055414">
    <property type="entry name" value="LRR_R13L4/SHOC2-like"/>
</dbReference>
<evidence type="ECO:0000256" key="15">
    <source>
        <dbReference type="ARBA" id="ARBA00023170"/>
    </source>
</evidence>
<dbReference type="SUPFAM" id="SSF56112">
    <property type="entry name" value="Protein kinase-like (PK-like)"/>
    <property type="match status" value="1"/>
</dbReference>
<dbReference type="InterPro" id="IPR025875">
    <property type="entry name" value="Leu-rich_rpt_4"/>
</dbReference>
<keyword evidence="5" id="KW-0433">Leucine-rich repeat</keyword>
<evidence type="ECO:0000256" key="9">
    <source>
        <dbReference type="ARBA" id="ARBA00022737"/>
    </source>
</evidence>
<dbReference type="PROSITE" id="PS51450">
    <property type="entry name" value="LRR"/>
    <property type="match status" value="1"/>
</dbReference>
<dbReference type="Pfam" id="PF00069">
    <property type="entry name" value="Pkinase"/>
    <property type="match status" value="1"/>
</dbReference>
<evidence type="ECO:0000313" key="23">
    <source>
        <dbReference type="Proteomes" id="UP001190926"/>
    </source>
</evidence>
<evidence type="ECO:0000256" key="14">
    <source>
        <dbReference type="ARBA" id="ARBA00023136"/>
    </source>
</evidence>
<comment type="catalytic activity">
    <reaction evidence="17">
        <text>L-threonyl-[protein] + ATP = O-phospho-L-threonyl-[protein] + ADP + H(+)</text>
        <dbReference type="Rhea" id="RHEA:46608"/>
        <dbReference type="Rhea" id="RHEA-COMP:11060"/>
        <dbReference type="Rhea" id="RHEA-COMP:11605"/>
        <dbReference type="ChEBI" id="CHEBI:15378"/>
        <dbReference type="ChEBI" id="CHEBI:30013"/>
        <dbReference type="ChEBI" id="CHEBI:30616"/>
        <dbReference type="ChEBI" id="CHEBI:61977"/>
        <dbReference type="ChEBI" id="CHEBI:456216"/>
        <dbReference type="EC" id="2.7.11.1"/>
    </reaction>
</comment>
<dbReference type="GO" id="GO:0006952">
    <property type="term" value="P:defense response"/>
    <property type="evidence" value="ECO:0007669"/>
    <property type="project" value="UniProtKB-ARBA"/>
</dbReference>
<feature type="chain" id="PRO_5042247718" description="non-specific serine/threonine protein kinase" evidence="20">
    <location>
        <begin position="28"/>
        <end position="1124"/>
    </location>
</feature>
<dbReference type="PANTHER" id="PTHR48053:SF32">
    <property type="entry name" value="LEUCINE RICH REPEAT FAMILY PROTEIN, EXPRESSED"/>
    <property type="match status" value="1"/>
</dbReference>
<evidence type="ECO:0000256" key="1">
    <source>
        <dbReference type="ARBA" id="ARBA00004479"/>
    </source>
</evidence>
<dbReference type="Gene3D" id="1.10.510.10">
    <property type="entry name" value="Transferase(Phosphotransferase) domain 1"/>
    <property type="match status" value="1"/>
</dbReference>
<keyword evidence="7 19" id="KW-0812">Transmembrane</keyword>
<keyword evidence="16" id="KW-0325">Glycoprotein</keyword>
<dbReference type="EMBL" id="SDAM02003400">
    <property type="protein sequence ID" value="KAH6820640.1"/>
    <property type="molecule type" value="Genomic_DNA"/>
</dbReference>
<evidence type="ECO:0000256" key="20">
    <source>
        <dbReference type="SAM" id="SignalP"/>
    </source>
</evidence>
<dbReference type="GO" id="GO:0009791">
    <property type="term" value="P:post-embryonic development"/>
    <property type="evidence" value="ECO:0007669"/>
    <property type="project" value="UniProtKB-ARBA"/>
</dbReference>
<dbReference type="Pfam" id="PF23598">
    <property type="entry name" value="LRR_14"/>
    <property type="match status" value="2"/>
</dbReference>